<evidence type="ECO:0000256" key="3">
    <source>
        <dbReference type="ARBA" id="ARBA00022833"/>
    </source>
</evidence>
<feature type="domain" description="RING-type" evidence="5">
    <location>
        <begin position="4"/>
        <end position="38"/>
    </location>
</feature>
<dbReference type="PANTHER" id="PTHR23327:SF42">
    <property type="entry name" value="LON PEPTIDASE N-TERMINAL DOMAIN AND RING FINGER PROTEIN C14F5.10C"/>
    <property type="match status" value="1"/>
</dbReference>
<dbReference type="SUPFAM" id="SSF57850">
    <property type="entry name" value="RING/U-box"/>
    <property type="match status" value="1"/>
</dbReference>
<dbReference type="EMBL" id="MU827785">
    <property type="protein sequence ID" value="KAJ7333859.1"/>
    <property type="molecule type" value="Genomic_DNA"/>
</dbReference>
<evidence type="ECO:0000313" key="7">
    <source>
        <dbReference type="Proteomes" id="UP001163046"/>
    </source>
</evidence>
<dbReference type="InterPro" id="IPR046336">
    <property type="entry name" value="Lon_prtase_N_sf"/>
</dbReference>
<dbReference type="InterPro" id="IPR017907">
    <property type="entry name" value="Znf_RING_CS"/>
</dbReference>
<dbReference type="PANTHER" id="PTHR23327">
    <property type="entry name" value="RING FINGER PROTEIN 127"/>
    <property type="match status" value="1"/>
</dbReference>
<evidence type="ECO:0000256" key="1">
    <source>
        <dbReference type="ARBA" id="ARBA00022723"/>
    </source>
</evidence>
<organism evidence="6 7">
    <name type="scientific">Desmophyllum pertusum</name>
    <dbReference type="NCBI Taxonomy" id="174260"/>
    <lineage>
        <taxon>Eukaryota</taxon>
        <taxon>Metazoa</taxon>
        <taxon>Cnidaria</taxon>
        <taxon>Anthozoa</taxon>
        <taxon>Hexacorallia</taxon>
        <taxon>Scleractinia</taxon>
        <taxon>Caryophylliina</taxon>
        <taxon>Caryophylliidae</taxon>
        <taxon>Desmophyllum</taxon>
    </lineage>
</organism>
<proteinExistence type="predicted"/>
<dbReference type="PROSITE" id="PS50089">
    <property type="entry name" value="ZF_RING_2"/>
    <property type="match status" value="1"/>
</dbReference>
<dbReference type="AlphaFoldDB" id="A0A9W9YCY8"/>
<dbReference type="GO" id="GO:0008270">
    <property type="term" value="F:zinc ion binding"/>
    <property type="evidence" value="ECO:0007669"/>
    <property type="project" value="UniProtKB-KW"/>
</dbReference>
<dbReference type="Proteomes" id="UP001163046">
    <property type="component" value="Unassembled WGS sequence"/>
</dbReference>
<evidence type="ECO:0000259" key="5">
    <source>
        <dbReference type="PROSITE" id="PS50089"/>
    </source>
</evidence>
<keyword evidence="3" id="KW-0862">Zinc</keyword>
<dbReference type="Gene3D" id="2.30.130.40">
    <property type="entry name" value="LON domain-like"/>
    <property type="match status" value="1"/>
</dbReference>
<dbReference type="OrthoDB" id="5973044at2759"/>
<evidence type="ECO:0000256" key="4">
    <source>
        <dbReference type="PROSITE-ProRule" id="PRU00175"/>
    </source>
</evidence>
<dbReference type="InterPro" id="IPR013083">
    <property type="entry name" value="Znf_RING/FYVE/PHD"/>
</dbReference>
<keyword evidence="1" id="KW-0479">Metal-binding</keyword>
<keyword evidence="2 4" id="KW-0863">Zinc-finger</keyword>
<reference evidence="6" key="1">
    <citation type="submission" date="2023-01" db="EMBL/GenBank/DDBJ databases">
        <title>Genome assembly of the deep-sea coral Lophelia pertusa.</title>
        <authorList>
            <person name="Herrera S."/>
            <person name="Cordes E."/>
        </authorList>
    </citation>
    <scope>NUCLEOTIDE SEQUENCE</scope>
    <source>
        <strain evidence="6">USNM1676648</strain>
        <tissue evidence="6">Polyp</tissue>
    </source>
</reference>
<comment type="caution">
    <text evidence="6">The sequence shown here is derived from an EMBL/GenBank/DDBJ whole genome shotgun (WGS) entry which is preliminary data.</text>
</comment>
<name>A0A9W9YCY8_9CNID</name>
<protein>
    <submittedName>
        <fullName evidence="6">LON peptidase N-terminal domain and RING finger protein 1</fullName>
    </submittedName>
</protein>
<accession>A0A9W9YCY8</accession>
<dbReference type="InterPro" id="IPR001841">
    <property type="entry name" value="Znf_RING"/>
</dbReference>
<dbReference type="Pfam" id="PF13923">
    <property type="entry name" value="zf-C3HC4_2"/>
    <property type="match status" value="1"/>
</dbReference>
<keyword evidence="7" id="KW-1185">Reference proteome</keyword>
<dbReference type="PROSITE" id="PS00518">
    <property type="entry name" value="ZF_RING_1"/>
    <property type="match status" value="1"/>
</dbReference>
<evidence type="ECO:0000313" key="6">
    <source>
        <dbReference type="EMBL" id="KAJ7333859.1"/>
    </source>
</evidence>
<sequence>MQYCVRLLFHPVTTQCGHTFCQECIKESLEYGPKCPSCGKTLNDSNEKKRNFTVVLNDLSRIYLEAQYMEREELHAKKVQMWRRIGIDQSVEVPILVGTMAMLQGRVRLTLSHPCQRVMVRRSFEWGSRMFGMCLPNEEKGFTDHGTIVEIQATESFPGGKLVVQAIPKQRFRVVSRGVMDGCPVAKVEWLEDAKIDDYGAILHLKWRNSVSHLMLKRWVAALPLVEKACIESALGPMPACESHLLLSPNGPPWLWWAMAAVPLPSQEKTKNSTITKCS</sequence>
<gene>
    <name evidence="6" type="primary">LONRF1_1</name>
    <name evidence="6" type="ORF">OS493_015951</name>
</gene>
<dbReference type="GO" id="GO:0061630">
    <property type="term" value="F:ubiquitin protein ligase activity"/>
    <property type="evidence" value="ECO:0007669"/>
    <property type="project" value="TreeGrafter"/>
</dbReference>
<dbReference type="SUPFAM" id="SSF88697">
    <property type="entry name" value="PUA domain-like"/>
    <property type="match status" value="1"/>
</dbReference>
<evidence type="ECO:0000256" key="2">
    <source>
        <dbReference type="ARBA" id="ARBA00022771"/>
    </source>
</evidence>
<dbReference type="InterPro" id="IPR015947">
    <property type="entry name" value="PUA-like_sf"/>
</dbReference>
<dbReference type="Gene3D" id="3.30.40.10">
    <property type="entry name" value="Zinc/RING finger domain, C3HC4 (zinc finger)"/>
    <property type="match status" value="1"/>
</dbReference>